<protein>
    <recommendedName>
        <fullName evidence="3">Secretion system C-terminal sorting domain-containing protein</fullName>
    </recommendedName>
</protein>
<organism evidence="1 2">
    <name type="scientific">Neotamlana sedimentorum</name>
    <dbReference type="NCBI Taxonomy" id="1435349"/>
    <lineage>
        <taxon>Bacteria</taxon>
        <taxon>Pseudomonadati</taxon>
        <taxon>Bacteroidota</taxon>
        <taxon>Flavobacteriia</taxon>
        <taxon>Flavobacteriales</taxon>
        <taxon>Flavobacteriaceae</taxon>
        <taxon>Neotamlana</taxon>
    </lineage>
</organism>
<dbReference type="STRING" id="1435349.PW52_13690"/>
<accession>A0A0D7W549</accession>
<dbReference type="EMBL" id="JTDW01000012">
    <property type="protein sequence ID" value="KJD34236.1"/>
    <property type="molecule type" value="Genomic_DNA"/>
</dbReference>
<dbReference type="AlphaFoldDB" id="A0A0D7W549"/>
<proteinExistence type="predicted"/>
<dbReference type="OrthoDB" id="9966914at2"/>
<dbReference type="Proteomes" id="UP000032578">
    <property type="component" value="Unassembled WGS sequence"/>
</dbReference>
<sequence>MAFACTFIKVKNSTRSRMIESPKDNSQDKLYMSIDHLKKGVYILHVLHNNKVIKSIEIIKD</sequence>
<dbReference type="PATRIC" id="fig|1435349.4.peg.761"/>
<gene>
    <name evidence="1" type="ORF">PW52_13690</name>
</gene>
<comment type="caution">
    <text evidence="1">The sequence shown here is derived from an EMBL/GenBank/DDBJ whole genome shotgun (WGS) entry which is preliminary data.</text>
</comment>
<name>A0A0D7W549_9FLAO</name>
<dbReference type="RefSeq" id="WP_044633531.1">
    <property type="nucleotide sequence ID" value="NZ_JTDW01000012.1"/>
</dbReference>
<keyword evidence="2" id="KW-1185">Reference proteome</keyword>
<evidence type="ECO:0000313" key="1">
    <source>
        <dbReference type="EMBL" id="KJD34236.1"/>
    </source>
</evidence>
<reference evidence="1 2" key="1">
    <citation type="submission" date="2014-11" db="EMBL/GenBank/DDBJ databases">
        <title>Tamlana sedimentorum sp. nov., isolated from shallow sand sediments of the Sea of Japan.</title>
        <authorList>
            <person name="Romanenko L.A."/>
        </authorList>
    </citation>
    <scope>NUCLEOTIDE SEQUENCE [LARGE SCALE GENOMIC DNA]</scope>
    <source>
        <strain evidence="1 2">JCM 19808</strain>
    </source>
</reference>
<evidence type="ECO:0000313" key="2">
    <source>
        <dbReference type="Proteomes" id="UP000032578"/>
    </source>
</evidence>
<evidence type="ECO:0008006" key="3">
    <source>
        <dbReference type="Google" id="ProtNLM"/>
    </source>
</evidence>